<dbReference type="EMBL" id="CAJVPU010056606">
    <property type="protein sequence ID" value="CAG8770658.1"/>
    <property type="molecule type" value="Genomic_DNA"/>
</dbReference>
<feature type="non-terminal residue" evidence="1">
    <location>
        <position position="130"/>
    </location>
</feature>
<name>A0ACA9QZG7_9GLOM</name>
<organism evidence="1 2">
    <name type="scientific">Dentiscutata heterogama</name>
    <dbReference type="NCBI Taxonomy" id="1316150"/>
    <lineage>
        <taxon>Eukaryota</taxon>
        <taxon>Fungi</taxon>
        <taxon>Fungi incertae sedis</taxon>
        <taxon>Mucoromycota</taxon>
        <taxon>Glomeromycotina</taxon>
        <taxon>Glomeromycetes</taxon>
        <taxon>Diversisporales</taxon>
        <taxon>Gigasporaceae</taxon>
        <taxon>Dentiscutata</taxon>
    </lineage>
</organism>
<feature type="non-terminal residue" evidence="1">
    <location>
        <position position="1"/>
    </location>
</feature>
<accession>A0ACA9QZG7</accession>
<sequence length="130" mass="14433">LYNVKDGNDLLYCGGKHHTEIDVIVKTCSYIVNGLQNGTGIYCKWGESFCPLSQFASYERGRKCDVRFLSHTGIDLGEWEFSAQATPTKAIDDRCRSARINQSILNGLLSRDLTDAQVGIIKVPYLEIAG</sequence>
<protein>
    <submittedName>
        <fullName evidence="1">2130_t:CDS:1</fullName>
    </submittedName>
</protein>
<dbReference type="Proteomes" id="UP000789702">
    <property type="component" value="Unassembled WGS sequence"/>
</dbReference>
<reference evidence="1" key="1">
    <citation type="submission" date="2021-06" db="EMBL/GenBank/DDBJ databases">
        <authorList>
            <person name="Kallberg Y."/>
            <person name="Tangrot J."/>
            <person name="Rosling A."/>
        </authorList>
    </citation>
    <scope>NUCLEOTIDE SEQUENCE</scope>
    <source>
        <strain evidence="1">IL203A</strain>
    </source>
</reference>
<evidence type="ECO:0000313" key="1">
    <source>
        <dbReference type="EMBL" id="CAG8770658.1"/>
    </source>
</evidence>
<keyword evidence="2" id="KW-1185">Reference proteome</keyword>
<evidence type="ECO:0000313" key="2">
    <source>
        <dbReference type="Proteomes" id="UP000789702"/>
    </source>
</evidence>
<comment type="caution">
    <text evidence="1">The sequence shown here is derived from an EMBL/GenBank/DDBJ whole genome shotgun (WGS) entry which is preliminary data.</text>
</comment>
<gene>
    <name evidence="1" type="ORF">DHETER_LOCUS15808</name>
</gene>
<proteinExistence type="predicted"/>